<dbReference type="Gene3D" id="3.40.470.10">
    <property type="entry name" value="Uracil-DNA glycosylase-like domain"/>
    <property type="match status" value="1"/>
</dbReference>
<dbReference type="InterPro" id="IPR005122">
    <property type="entry name" value="Uracil-DNA_glycosylase-like"/>
</dbReference>
<dbReference type="SUPFAM" id="SSF52141">
    <property type="entry name" value="Uracil-DNA glycosylase-like"/>
    <property type="match status" value="1"/>
</dbReference>
<dbReference type="CDD" id="cd10035">
    <property type="entry name" value="UDG_like"/>
    <property type="match status" value="1"/>
</dbReference>
<protein>
    <recommendedName>
        <fullName evidence="2">Uracil-DNA glycosylase-like domain-containing protein</fullName>
    </recommendedName>
</protein>
<evidence type="ECO:0000259" key="2">
    <source>
        <dbReference type="Pfam" id="PF03167"/>
    </source>
</evidence>
<comment type="caution">
    <text evidence="3">The sequence shown here is derived from an EMBL/GenBank/DDBJ whole genome shotgun (WGS) entry which is preliminary data.</text>
</comment>
<accession>A0A4V3IEL1</accession>
<evidence type="ECO:0000256" key="1">
    <source>
        <dbReference type="SAM" id="MobiDB-lite"/>
    </source>
</evidence>
<feature type="domain" description="Uracil-DNA glycosylase-like" evidence="2">
    <location>
        <begin position="95"/>
        <end position="236"/>
    </location>
</feature>
<organism evidence="3 4">
    <name type="scientific">Cryobacterium algoritolerans</name>
    <dbReference type="NCBI Taxonomy" id="1259184"/>
    <lineage>
        <taxon>Bacteria</taxon>
        <taxon>Bacillati</taxon>
        <taxon>Actinomycetota</taxon>
        <taxon>Actinomycetes</taxon>
        <taxon>Micrococcales</taxon>
        <taxon>Microbacteriaceae</taxon>
        <taxon>Cryobacterium</taxon>
    </lineage>
</organism>
<sequence length="270" mass="29510">MQRVSLAALAPTELELAVRAPSRGAPERWSEAKDLREDHAGSKSPDSDSIEGFVERLAQTEARPNSFNPFDSSLPENAARRRNLGLYLREMAEHRPRVLLLGEAPGYRGMRMTGTPFTNRAILRNGVEHFGLFGSDKGYLVPTELAPVASEPTATVMWQTLTELDFLPLLWSAYPFHPHQPGIPLSNRTPSAPEISAGLPVWTALAQLFGIRTVVAVGNAAHRSVLLCGQDAAKVRHPAHGGKVKFRQGLEVLLAQGIDDDRSGESVWPV</sequence>
<proteinExistence type="predicted"/>
<dbReference type="EMBL" id="SOFP01000054">
    <property type="protein sequence ID" value="TFC13239.1"/>
    <property type="molecule type" value="Genomic_DNA"/>
</dbReference>
<reference evidence="3 4" key="1">
    <citation type="submission" date="2019-03" db="EMBL/GenBank/DDBJ databases">
        <title>Genomics of glacier-inhabiting Cryobacterium strains.</title>
        <authorList>
            <person name="Liu Q."/>
            <person name="Xin Y.-H."/>
        </authorList>
    </citation>
    <scope>NUCLEOTIDE SEQUENCE [LARGE SCALE GENOMIC DNA]</scope>
    <source>
        <strain evidence="3 4">MDT1-3</strain>
    </source>
</reference>
<dbReference type="Pfam" id="PF03167">
    <property type="entry name" value="UDG"/>
    <property type="match status" value="1"/>
</dbReference>
<name>A0A4V3IEL1_9MICO</name>
<evidence type="ECO:0000313" key="4">
    <source>
        <dbReference type="Proteomes" id="UP000298412"/>
    </source>
</evidence>
<dbReference type="OrthoDB" id="4977218at2"/>
<gene>
    <name evidence="3" type="ORF">E3O19_12260</name>
</gene>
<feature type="compositionally biased region" description="Basic and acidic residues" evidence="1">
    <location>
        <begin position="25"/>
        <end position="41"/>
    </location>
</feature>
<dbReference type="RefSeq" id="WP_134567985.1">
    <property type="nucleotide sequence ID" value="NZ_SOFP01000054.1"/>
</dbReference>
<keyword evidence="4" id="KW-1185">Reference proteome</keyword>
<dbReference type="Proteomes" id="UP000298412">
    <property type="component" value="Unassembled WGS sequence"/>
</dbReference>
<feature type="region of interest" description="Disordered" evidence="1">
    <location>
        <begin position="19"/>
        <end position="50"/>
    </location>
</feature>
<dbReference type="InterPro" id="IPR036895">
    <property type="entry name" value="Uracil-DNA_glycosylase-like_sf"/>
</dbReference>
<evidence type="ECO:0000313" key="3">
    <source>
        <dbReference type="EMBL" id="TFC13239.1"/>
    </source>
</evidence>
<dbReference type="AlphaFoldDB" id="A0A4V3IEL1"/>